<evidence type="ECO:0000256" key="2">
    <source>
        <dbReference type="ARBA" id="ARBA00022448"/>
    </source>
</evidence>
<evidence type="ECO:0000256" key="8">
    <source>
        <dbReference type="ARBA" id="ARBA00037998"/>
    </source>
</evidence>
<comment type="subcellular location">
    <subcellularLocation>
        <location evidence="1">Cell membrane</location>
        <topology evidence="1">Multi-pass membrane protein</topology>
    </subcellularLocation>
</comment>
<comment type="caution">
    <text evidence="10">The sequence shown here is derived from an EMBL/GenBank/DDBJ whole genome shotgun (WGS) entry which is preliminary data.</text>
</comment>
<organism evidence="10 11">
    <name type="scientific">Capillibacterium thermochitinicola</name>
    <dbReference type="NCBI Taxonomy" id="2699427"/>
    <lineage>
        <taxon>Bacteria</taxon>
        <taxon>Bacillati</taxon>
        <taxon>Bacillota</taxon>
        <taxon>Capillibacterium</taxon>
    </lineage>
</organism>
<evidence type="ECO:0000313" key="11">
    <source>
        <dbReference type="Proteomes" id="UP000657177"/>
    </source>
</evidence>
<feature type="transmembrane region" description="Helical" evidence="9">
    <location>
        <begin position="188"/>
        <end position="211"/>
    </location>
</feature>
<keyword evidence="2" id="KW-0813">Transport</keyword>
<evidence type="ECO:0000256" key="4">
    <source>
        <dbReference type="ARBA" id="ARBA00022692"/>
    </source>
</evidence>
<dbReference type="InterPro" id="IPR001851">
    <property type="entry name" value="ABC_transp_permease"/>
</dbReference>
<evidence type="ECO:0000256" key="3">
    <source>
        <dbReference type="ARBA" id="ARBA00022475"/>
    </source>
</evidence>
<evidence type="ECO:0000256" key="5">
    <source>
        <dbReference type="ARBA" id="ARBA00022970"/>
    </source>
</evidence>
<accession>A0A8J6HYP0</accession>
<dbReference type="PANTHER" id="PTHR11795">
    <property type="entry name" value="BRANCHED-CHAIN AMINO ACID TRANSPORT SYSTEM PERMEASE PROTEIN LIVH"/>
    <property type="match status" value="1"/>
</dbReference>
<dbReference type="Proteomes" id="UP000657177">
    <property type="component" value="Unassembled WGS sequence"/>
</dbReference>
<comment type="similarity">
    <text evidence="8">Belongs to the binding-protein-dependent transport system permease family. LivHM subfamily.</text>
</comment>
<keyword evidence="11" id="KW-1185">Reference proteome</keyword>
<dbReference type="Pfam" id="PF02653">
    <property type="entry name" value="BPD_transp_2"/>
    <property type="match status" value="1"/>
</dbReference>
<evidence type="ECO:0000256" key="9">
    <source>
        <dbReference type="SAM" id="Phobius"/>
    </source>
</evidence>
<dbReference type="GO" id="GO:0022857">
    <property type="term" value="F:transmembrane transporter activity"/>
    <property type="evidence" value="ECO:0007669"/>
    <property type="project" value="InterPro"/>
</dbReference>
<evidence type="ECO:0000313" key="10">
    <source>
        <dbReference type="EMBL" id="MBA2134007.1"/>
    </source>
</evidence>
<name>A0A8J6HYP0_9FIRM</name>
<feature type="transmembrane region" description="Helical" evidence="9">
    <location>
        <begin position="93"/>
        <end position="115"/>
    </location>
</feature>
<dbReference type="EMBL" id="JAAKDE010000039">
    <property type="protein sequence ID" value="MBA2134007.1"/>
    <property type="molecule type" value="Genomic_DNA"/>
</dbReference>
<keyword evidence="7 9" id="KW-0472">Membrane</keyword>
<protein>
    <submittedName>
        <fullName evidence="10">Branched-chain amino acid ABC transporter permease</fullName>
    </submittedName>
</protein>
<dbReference type="CDD" id="cd06582">
    <property type="entry name" value="TM_PBP1_LivH_like"/>
    <property type="match status" value="1"/>
</dbReference>
<dbReference type="RefSeq" id="WP_181340475.1">
    <property type="nucleotide sequence ID" value="NZ_JAAKDE010000039.1"/>
</dbReference>
<keyword evidence="4 9" id="KW-0812">Transmembrane</keyword>
<keyword evidence="5" id="KW-0029">Amino-acid transport</keyword>
<dbReference type="GO" id="GO:0006865">
    <property type="term" value="P:amino acid transport"/>
    <property type="evidence" value="ECO:0007669"/>
    <property type="project" value="UniProtKB-KW"/>
</dbReference>
<evidence type="ECO:0000256" key="1">
    <source>
        <dbReference type="ARBA" id="ARBA00004651"/>
    </source>
</evidence>
<proteinExistence type="inferred from homology"/>
<sequence length="289" mass="31205">MNAQLLISAIVLGLSMSGVYFLLTVGLSLCYGLMRIISLDQFFYYALGAYMVYTITSITGSFWLGMFVAMLTALVVAFVVERLVNKRVYSKPVMFSMILTFGVNLMGVGLIKYIWGLTPKPVASPIVGRVMILGTGVPTYRIFVIALAVIVYFAVQYFLNKTILGTAIRAGIDDAEKVKALGINISRLFTITFLLSSVLSALAGVIHAPFVMVSPEMGMTITAFAFMVVIIGGLGSIKGTMVSALIVGQVVSLGALIWAPLAEMAPFLVMIIILLIKPTGLYGSKLMHR</sequence>
<feature type="transmembrane region" description="Helical" evidence="9">
    <location>
        <begin position="42"/>
        <end position="58"/>
    </location>
</feature>
<dbReference type="AlphaFoldDB" id="A0A8J6HYP0"/>
<keyword evidence="6 9" id="KW-1133">Transmembrane helix</keyword>
<keyword evidence="3" id="KW-1003">Cell membrane</keyword>
<reference evidence="10" key="1">
    <citation type="submission" date="2020-06" db="EMBL/GenBank/DDBJ databases">
        <title>Novel chitinolytic bacterium.</title>
        <authorList>
            <person name="Ungkulpasvich U."/>
            <person name="Kosugi A."/>
            <person name="Uke A."/>
        </authorList>
    </citation>
    <scope>NUCLEOTIDE SEQUENCE</scope>
    <source>
        <strain evidence="10">UUS1-1</strain>
    </source>
</reference>
<feature type="transmembrane region" description="Helical" evidence="9">
    <location>
        <begin position="140"/>
        <end position="159"/>
    </location>
</feature>
<evidence type="ECO:0000256" key="7">
    <source>
        <dbReference type="ARBA" id="ARBA00023136"/>
    </source>
</evidence>
<dbReference type="PANTHER" id="PTHR11795:SF442">
    <property type="entry name" value="ABC TRANSPORTER ATP-BINDING PROTEIN"/>
    <property type="match status" value="1"/>
</dbReference>
<dbReference type="GO" id="GO:0005886">
    <property type="term" value="C:plasma membrane"/>
    <property type="evidence" value="ECO:0007669"/>
    <property type="project" value="UniProtKB-SubCell"/>
</dbReference>
<gene>
    <name evidence="10" type="ORF">G5B42_10735</name>
</gene>
<evidence type="ECO:0000256" key="6">
    <source>
        <dbReference type="ARBA" id="ARBA00022989"/>
    </source>
</evidence>
<feature type="transmembrane region" description="Helical" evidence="9">
    <location>
        <begin position="6"/>
        <end position="30"/>
    </location>
</feature>
<dbReference type="InterPro" id="IPR052157">
    <property type="entry name" value="BCAA_transport_permease"/>
</dbReference>